<proteinExistence type="predicted"/>
<evidence type="ECO:0000256" key="1">
    <source>
        <dbReference type="SAM" id="MobiDB-lite"/>
    </source>
</evidence>
<sequence length="406" mass="45846">MNHFDTTAASPPAPPDRGGPGRLGANKSAEKRKPVRRDPEKRRQQNIQAQKKYREKLRKRLDNLEALAASVTMNREADPVTVATDTPGAVLPATTMSQRGSPNSSLHHDPCPDLDTDIDIFDSGSSTVTPFEIRTDHLRKAPVSDLCTWDPTTSIDPSRLILNKSSGNVPPYWQTDFVVCGCTIQHVQISTLQSGDASSKNYQILKIGPRYLEADPYMNSIRIQRMCYVDAMWSNCLHLGVALQNFCERDAVSYFSRPTNIAIDDSSNDSMVRTVQNIFKTLKPDLRPTREQITMAHPPFIDILPFPTFRKNLVTNQHKYTIEEMFEDLMEGLVCWGGAGVGRRDRESSTGRASTGAPWDGRSWEAKPWFIRKYWELLGGEEGELVRQSEWWRTMRGDDSDPLLVF</sequence>
<dbReference type="PANTHER" id="PTHR38116">
    <property type="entry name" value="CHROMOSOME 7, WHOLE GENOME SHOTGUN SEQUENCE"/>
    <property type="match status" value="1"/>
</dbReference>
<reference evidence="3 4" key="1">
    <citation type="submission" date="2015-09" db="EMBL/GenBank/DDBJ databases">
        <title>Host preference determinants of Valsa canker pathogens revealed by comparative genomics.</title>
        <authorList>
            <person name="Yin Z."/>
            <person name="Huang L."/>
        </authorList>
    </citation>
    <scope>NUCLEOTIDE SEQUENCE [LARGE SCALE GENOMIC DNA]</scope>
    <source>
        <strain evidence="3 4">SXYLt</strain>
    </source>
</reference>
<feature type="domain" description="BZIP" evidence="2">
    <location>
        <begin position="41"/>
        <end position="56"/>
    </location>
</feature>
<evidence type="ECO:0000259" key="2">
    <source>
        <dbReference type="PROSITE" id="PS00036"/>
    </source>
</evidence>
<comment type="caution">
    <text evidence="3">The sequence shown here is derived from an EMBL/GenBank/DDBJ whole genome shotgun (WGS) entry which is preliminary data.</text>
</comment>
<feature type="compositionally biased region" description="Basic and acidic residues" evidence="1">
    <location>
        <begin position="28"/>
        <end position="43"/>
    </location>
</feature>
<evidence type="ECO:0000313" key="3">
    <source>
        <dbReference type="EMBL" id="ROW06339.1"/>
    </source>
</evidence>
<feature type="region of interest" description="Disordered" evidence="1">
    <location>
        <begin position="1"/>
        <end position="53"/>
    </location>
</feature>
<name>A0A423WS84_9PEZI</name>
<dbReference type="AlphaFoldDB" id="A0A423WS84"/>
<dbReference type="Proteomes" id="UP000285146">
    <property type="component" value="Unassembled WGS sequence"/>
</dbReference>
<gene>
    <name evidence="3" type="ORF">VPNG_07519</name>
</gene>
<feature type="region of interest" description="Disordered" evidence="1">
    <location>
        <begin position="341"/>
        <end position="360"/>
    </location>
</feature>
<dbReference type="InParanoid" id="A0A423WS84"/>
<dbReference type="PANTHER" id="PTHR38116:SF5">
    <property type="entry name" value="BZIP DOMAIN-CONTAINING PROTEIN"/>
    <property type="match status" value="1"/>
</dbReference>
<dbReference type="PROSITE" id="PS00036">
    <property type="entry name" value="BZIP_BASIC"/>
    <property type="match status" value="1"/>
</dbReference>
<protein>
    <recommendedName>
        <fullName evidence="2">BZIP domain-containing protein</fullName>
    </recommendedName>
</protein>
<accession>A0A423WS84</accession>
<dbReference type="OrthoDB" id="5973539at2759"/>
<keyword evidence="4" id="KW-1185">Reference proteome</keyword>
<dbReference type="InterPro" id="IPR021833">
    <property type="entry name" value="DUF3425"/>
</dbReference>
<evidence type="ECO:0000313" key="4">
    <source>
        <dbReference type="Proteomes" id="UP000285146"/>
    </source>
</evidence>
<dbReference type="InterPro" id="IPR004827">
    <property type="entry name" value="bZIP"/>
</dbReference>
<dbReference type="EMBL" id="LKEB01000042">
    <property type="protein sequence ID" value="ROW06339.1"/>
    <property type="molecule type" value="Genomic_DNA"/>
</dbReference>
<dbReference type="CDD" id="cd14688">
    <property type="entry name" value="bZIP_YAP"/>
    <property type="match status" value="1"/>
</dbReference>
<dbReference type="Pfam" id="PF11905">
    <property type="entry name" value="DUF3425"/>
    <property type="match status" value="1"/>
</dbReference>
<organism evidence="3 4">
    <name type="scientific">Cytospora leucostoma</name>
    <dbReference type="NCBI Taxonomy" id="1230097"/>
    <lineage>
        <taxon>Eukaryota</taxon>
        <taxon>Fungi</taxon>
        <taxon>Dikarya</taxon>
        <taxon>Ascomycota</taxon>
        <taxon>Pezizomycotina</taxon>
        <taxon>Sordariomycetes</taxon>
        <taxon>Sordariomycetidae</taxon>
        <taxon>Diaporthales</taxon>
        <taxon>Cytosporaceae</taxon>
        <taxon>Cytospora</taxon>
    </lineage>
</organism>
<dbReference type="GO" id="GO:0003700">
    <property type="term" value="F:DNA-binding transcription factor activity"/>
    <property type="evidence" value="ECO:0007669"/>
    <property type="project" value="InterPro"/>
</dbReference>